<evidence type="ECO:0000313" key="1">
    <source>
        <dbReference type="EMBL" id="KIK80593.1"/>
    </source>
</evidence>
<reference evidence="2" key="2">
    <citation type="submission" date="2015-01" db="EMBL/GenBank/DDBJ databases">
        <title>Evolutionary Origins and Diversification of the Mycorrhizal Mutualists.</title>
        <authorList>
            <consortium name="DOE Joint Genome Institute"/>
            <consortium name="Mycorrhizal Genomics Consortium"/>
            <person name="Kohler A."/>
            <person name="Kuo A."/>
            <person name="Nagy L.G."/>
            <person name="Floudas D."/>
            <person name="Copeland A."/>
            <person name="Barry K.W."/>
            <person name="Cichocki N."/>
            <person name="Veneault-Fourrey C."/>
            <person name="LaButti K."/>
            <person name="Lindquist E.A."/>
            <person name="Lipzen A."/>
            <person name="Lundell T."/>
            <person name="Morin E."/>
            <person name="Murat C."/>
            <person name="Riley R."/>
            <person name="Ohm R."/>
            <person name="Sun H."/>
            <person name="Tunlid A."/>
            <person name="Henrissat B."/>
            <person name="Grigoriev I.V."/>
            <person name="Hibbett D.S."/>
            <person name="Martin F."/>
        </authorList>
    </citation>
    <scope>NUCLEOTIDE SEQUENCE [LARGE SCALE GENOMIC DNA]</scope>
    <source>
        <strain evidence="2">Ve08.2h10</strain>
    </source>
</reference>
<dbReference type="AlphaFoldDB" id="A0A0D0CYA2"/>
<dbReference type="OrthoDB" id="2684522at2759"/>
<dbReference type="InParanoid" id="A0A0D0CYA2"/>
<organism evidence="1 2">
    <name type="scientific">Paxillus rubicundulus Ve08.2h10</name>
    <dbReference type="NCBI Taxonomy" id="930991"/>
    <lineage>
        <taxon>Eukaryota</taxon>
        <taxon>Fungi</taxon>
        <taxon>Dikarya</taxon>
        <taxon>Basidiomycota</taxon>
        <taxon>Agaricomycotina</taxon>
        <taxon>Agaricomycetes</taxon>
        <taxon>Agaricomycetidae</taxon>
        <taxon>Boletales</taxon>
        <taxon>Paxilineae</taxon>
        <taxon>Paxillaceae</taxon>
        <taxon>Paxillus</taxon>
    </lineage>
</organism>
<sequence length="129" mass="14522">MEESSNVSLNKLLSHSIPPLSISSQLLCSFKWVWDSSIKSICDPHYPGHLPFWVFQQYWDDVYWLGELDVGKHPVLGDALQELFGIFQVLGWGELLYGPAAALCMDNLVDFLALAPMKGQHIDAMISEI</sequence>
<accession>A0A0D0CYA2</accession>
<dbReference type="HOGENOM" id="CLU_1949491_0_0_1"/>
<name>A0A0D0CYA2_9AGAM</name>
<protein>
    <submittedName>
        <fullName evidence="1">Uncharacterized protein</fullName>
    </submittedName>
</protein>
<proteinExistence type="predicted"/>
<reference evidence="1 2" key="1">
    <citation type="submission" date="2014-04" db="EMBL/GenBank/DDBJ databases">
        <authorList>
            <consortium name="DOE Joint Genome Institute"/>
            <person name="Kuo A."/>
            <person name="Kohler A."/>
            <person name="Jargeat P."/>
            <person name="Nagy L.G."/>
            <person name="Floudas D."/>
            <person name="Copeland A."/>
            <person name="Barry K.W."/>
            <person name="Cichocki N."/>
            <person name="Veneault-Fourrey C."/>
            <person name="LaButti K."/>
            <person name="Lindquist E.A."/>
            <person name="Lipzen A."/>
            <person name="Lundell T."/>
            <person name="Morin E."/>
            <person name="Murat C."/>
            <person name="Sun H."/>
            <person name="Tunlid A."/>
            <person name="Henrissat B."/>
            <person name="Grigoriev I.V."/>
            <person name="Hibbett D.S."/>
            <person name="Martin F."/>
            <person name="Nordberg H.P."/>
            <person name="Cantor M.N."/>
            <person name="Hua S.X."/>
        </authorList>
    </citation>
    <scope>NUCLEOTIDE SEQUENCE [LARGE SCALE GENOMIC DNA]</scope>
    <source>
        <strain evidence="1 2">Ve08.2h10</strain>
    </source>
</reference>
<gene>
    <name evidence="1" type="ORF">PAXRUDRAFT_15697</name>
</gene>
<evidence type="ECO:0000313" key="2">
    <source>
        <dbReference type="Proteomes" id="UP000054538"/>
    </source>
</evidence>
<dbReference type="EMBL" id="KN825980">
    <property type="protein sequence ID" value="KIK80593.1"/>
    <property type="molecule type" value="Genomic_DNA"/>
</dbReference>
<dbReference type="Proteomes" id="UP000054538">
    <property type="component" value="Unassembled WGS sequence"/>
</dbReference>
<keyword evidence="2" id="KW-1185">Reference proteome</keyword>